<protein>
    <recommendedName>
        <fullName evidence="4">SH3 domain-containing protein</fullName>
    </recommendedName>
</protein>
<evidence type="ECO:0000313" key="2">
    <source>
        <dbReference type="EMBL" id="SCB95854.1"/>
    </source>
</evidence>
<keyword evidence="3" id="KW-1185">Reference proteome</keyword>
<dbReference type="EMBL" id="FMAY01000003">
    <property type="protein sequence ID" value="SCB95854.1"/>
    <property type="molecule type" value="Genomic_DNA"/>
</dbReference>
<proteinExistence type="predicted"/>
<organism evidence="2 3">
    <name type="scientific">Kosakonia oryzendophytica</name>
    <dbReference type="NCBI Taxonomy" id="1005665"/>
    <lineage>
        <taxon>Bacteria</taxon>
        <taxon>Pseudomonadati</taxon>
        <taxon>Pseudomonadota</taxon>
        <taxon>Gammaproteobacteria</taxon>
        <taxon>Enterobacterales</taxon>
        <taxon>Enterobacteriaceae</taxon>
        <taxon>Kosakonia</taxon>
    </lineage>
</organism>
<evidence type="ECO:0000256" key="1">
    <source>
        <dbReference type="SAM" id="SignalP"/>
    </source>
</evidence>
<name>A0A1C4AMI5_9ENTR</name>
<dbReference type="AlphaFoldDB" id="A0A1C4AMI5"/>
<evidence type="ECO:0008006" key="4">
    <source>
        <dbReference type="Google" id="ProtNLM"/>
    </source>
</evidence>
<keyword evidence="1" id="KW-0732">Signal</keyword>
<gene>
    <name evidence="2" type="ORF">GA0061071_103182</name>
</gene>
<accession>A0A1C4AMI5</accession>
<dbReference type="Proteomes" id="UP000198975">
    <property type="component" value="Unassembled WGS sequence"/>
</dbReference>
<dbReference type="RefSeq" id="WP_088236757.1">
    <property type="nucleotide sequence ID" value="NZ_FMAY01000003.1"/>
</dbReference>
<dbReference type="OrthoDB" id="6932449at2"/>
<feature type="signal peptide" evidence="1">
    <location>
        <begin position="1"/>
        <end position="18"/>
    </location>
</feature>
<feature type="chain" id="PRO_5008688822" description="SH3 domain-containing protein" evidence="1">
    <location>
        <begin position="19"/>
        <end position="197"/>
    </location>
</feature>
<reference evidence="3" key="1">
    <citation type="submission" date="2016-08" db="EMBL/GenBank/DDBJ databases">
        <authorList>
            <person name="Varghese N."/>
            <person name="Submissions Spin"/>
        </authorList>
    </citation>
    <scope>NUCLEOTIDE SEQUENCE [LARGE SCALE GENOMIC DNA]</scope>
    <source>
        <strain evidence="3">REICA_082</strain>
    </source>
</reference>
<evidence type="ECO:0000313" key="3">
    <source>
        <dbReference type="Proteomes" id="UP000198975"/>
    </source>
</evidence>
<sequence length="197" mass="21156">MRNFLMVLALSISTASYAASLQSGIYEGLQLAVSPTGDVTGYYSETLGQGVTRNCSFALAGKVNAVQEADIRSWSSDVLPGHIAATKNGVVLRIPQGQSHDGCINVMVPLIDEGLELERTRQTRWLSMAEVSGERVYLSNSPDVATRRKAWLVKGDVVGVVKNQSGWTQIEFVSESGKTTAGWVESSKIKPLTPPAA</sequence>